<comment type="caution">
    <text evidence="1">The sequence shown here is derived from an EMBL/GenBank/DDBJ whole genome shotgun (WGS) entry which is preliminary data.</text>
</comment>
<dbReference type="AlphaFoldDB" id="A0A543Q006"/>
<accession>A0A543Q006</accession>
<proteinExistence type="predicted"/>
<name>A0A543Q006_ACITH</name>
<dbReference type="Proteomes" id="UP000315403">
    <property type="component" value="Unassembled WGS sequence"/>
</dbReference>
<protein>
    <submittedName>
        <fullName evidence="1">Uncharacterized protein</fullName>
    </submittedName>
</protein>
<sequence length="205" mass="23428">MLNTTGSEDLALAIDDDLIKDFVVKKYPFLLIYPLFIIGVRHYTRNESYDRRNQYNDLIIQFFNDEIKTYPGNTHPSTHRMGFGQLPSKGMFQKGMATLKPGLYVTHKIDYHRNYIALCQRSSDVTVVRDGNPPYEDTGLFSINIHKGGKSTTSSEGCQTIWPDCWDEFIETIARKLVKGIGLNQSLNYTVPYLLVNFSDLTTPD</sequence>
<reference evidence="1 2" key="1">
    <citation type="submission" date="2019-03" db="EMBL/GenBank/DDBJ databases">
        <title>New insights into Acidothiobacillus thiooxidans sulfur metabolism through coupled gene expression, solution geochemistry, microscopy and spectroscopy analyses.</title>
        <authorList>
            <person name="Camacho D."/>
            <person name="Frazao R."/>
            <person name="Fouillen A."/>
            <person name="Nanci A."/>
            <person name="Lang B.F."/>
            <person name="Apte S.C."/>
            <person name="Baron C."/>
            <person name="Warren L.A."/>
        </authorList>
    </citation>
    <scope>NUCLEOTIDE SEQUENCE [LARGE SCALE GENOMIC DNA]</scope>
    <source>
        <strain evidence="1 2">ATCC 19377</strain>
    </source>
</reference>
<dbReference type="RefSeq" id="WP_142089722.1">
    <property type="nucleotide sequence ID" value="NZ_SZUV01000003.1"/>
</dbReference>
<dbReference type="EMBL" id="SZUV01000003">
    <property type="protein sequence ID" value="TQN49665.1"/>
    <property type="molecule type" value="Genomic_DNA"/>
</dbReference>
<gene>
    <name evidence="1" type="ORF">DLNHIDIE_03075</name>
</gene>
<evidence type="ECO:0000313" key="2">
    <source>
        <dbReference type="Proteomes" id="UP000315403"/>
    </source>
</evidence>
<organism evidence="1 2">
    <name type="scientific">Acidithiobacillus thiooxidans ATCC 19377</name>
    <dbReference type="NCBI Taxonomy" id="637390"/>
    <lineage>
        <taxon>Bacteria</taxon>
        <taxon>Pseudomonadati</taxon>
        <taxon>Pseudomonadota</taxon>
        <taxon>Acidithiobacillia</taxon>
        <taxon>Acidithiobacillales</taxon>
        <taxon>Acidithiobacillaceae</taxon>
        <taxon>Acidithiobacillus</taxon>
    </lineage>
</organism>
<evidence type="ECO:0000313" key="1">
    <source>
        <dbReference type="EMBL" id="TQN49665.1"/>
    </source>
</evidence>